<name>A0AAD4BI28_BOLED</name>
<protein>
    <submittedName>
        <fullName evidence="1">Uncharacterized protein</fullName>
    </submittedName>
</protein>
<organism evidence="1 2">
    <name type="scientific">Boletus edulis BED1</name>
    <dbReference type="NCBI Taxonomy" id="1328754"/>
    <lineage>
        <taxon>Eukaryota</taxon>
        <taxon>Fungi</taxon>
        <taxon>Dikarya</taxon>
        <taxon>Basidiomycota</taxon>
        <taxon>Agaricomycotina</taxon>
        <taxon>Agaricomycetes</taxon>
        <taxon>Agaricomycetidae</taxon>
        <taxon>Boletales</taxon>
        <taxon>Boletineae</taxon>
        <taxon>Boletaceae</taxon>
        <taxon>Boletoideae</taxon>
        <taxon>Boletus</taxon>
    </lineage>
</organism>
<dbReference type="EMBL" id="WHUW01000052">
    <property type="protein sequence ID" value="KAF8431190.1"/>
    <property type="molecule type" value="Genomic_DNA"/>
</dbReference>
<evidence type="ECO:0000313" key="2">
    <source>
        <dbReference type="Proteomes" id="UP001194468"/>
    </source>
</evidence>
<evidence type="ECO:0000313" key="1">
    <source>
        <dbReference type="EMBL" id="KAF8431190.1"/>
    </source>
</evidence>
<comment type="caution">
    <text evidence="1">The sequence shown here is derived from an EMBL/GenBank/DDBJ whole genome shotgun (WGS) entry which is preliminary data.</text>
</comment>
<accession>A0AAD4BI28</accession>
<proteinExistence type="predicted"/>
<gene>
    <name evidence="1" type="ORF">L210DRAFT_2997446</name>
</gene>
<dbReference type="AlphaFoldDB" id="A0AAD4BI28"/>
<dbReference type="Proteomes" id="UP001194468">
    <property type="component" value="Unassembled WGS sequence"/>
</dbReference>
<keyword evidence="2" id="KW-1185">Reference proteome</keyword>
<sequence>MFRLWDTPWLGEGLHGSGSQKRASCTSTRDLVAFICFRGISKIMPVTKRTHGLVMKIHDKFSPAILAITIIAELEGRSTTSDTARSMEEWRATNAGVLSDYEMSFSGRACIPTLPDDYHPQIPGHRELRRELTRNLIMNQSLRPRIVPPKTCAPCCLERLASGESSLIDLLAGWQIASVSPDSAPCTLDSSEYQFQLGSTTVRFGAIEKAV</sequence>
<reference evidence="1" key="2">
    <citation type="journal article" date="2020" name="Nat. Commun.">
        <title>Large-scale genome sequencing of mycorrhizal fungi provides insights into the early evolution of symbiotic traits.</title>
        <authorList>
            <person name="Miyauchi S."/>
            <person name="Kiss E."/>
            <person name="Kuo A."/>
            <person name="Drula E."/>
            <person name="Kohler A."/>
            <person name="Sanchez-Garcia M."/>
            <person name="Morin E."/>
            <person name="Andreopoulos B."/>
            <person name="Barry K.W."/>
            <person name="Bonito G."/>
            <person name="Buee M."/>
            <person name="Carver A."/>
            <person name="Chen C."/>
            <person name="Cichocki N."/>
            <person name="Clum A."/>
            <person name="Culley D."/>
            <person name="Crous P.W."/>
            <person name="Fauchery L."/>
            <person name="Girlanda M."/>
            <person name="Hayes R.D."/>
            <person name="Keri Z."/>
            <person name="LaButti K."/>
            <person name="Lipzen A."/>
            <person name="Lombard V."/>
            <person name="Magnuson J."/>
            <person name="Maillard F."/>
            <person name="Murat C."/>
            <person name="Nolan M."/>
            <person name="Ohm R.A."/>
            <person name="Pangilinan J."/>
            <person name="Pereira M.F."/>
            <person name="Perotto S."/>
            <person name="Peter M."/>
            <person name="Pfister S."/>
            <person name="Riley R."/>
            <person name="Sitrit Y."/>
            <person name="Stielow J.B."/>
            <person name="Szollosi G."/>
            <person name="Zifcakova L."/>
            <person name="Stursova M."/>
            <person name="Spatafora J.W."/>
            <person name="Tedersoo L."/>
            <person name="Vaario L.M."/>
            <person name="Yamada A."/>
            <person name="Yan M."/>
            <person name="Wang P."/>
            <person name="Xu J."/>
            <person name="Bruns T."/>
            <person name="Baldrian P."/>
            <person name="Vilgalys R."/>
            <person name="Dunand C."/>
            <person name="Henrissat B."/>
            <person name="Grigoriev I.V."/>
            <person name="Hibbett D."/>
            <person name="Nagy L.G."/>
            <person name="Martin F.M."/>
        </authorList>
    </citation>
    <scope>NUCLEOTIDE SEQUENCE</scope>
    <source>
        <strain evidence="1">BED1</strain>
    </source>
</reference>
<reference evidence="1" key="1">
    <citation type="submission" date="2019-10" db="EMBL/GenBank/DDBJ databases">
        <authorList>
            <consortium name="DOE Joint Genome Institute"/>
            <person name="Kuo A."/>
            <person name="Miyauchi S."/>
            <person name="Kiss E."/>
            <person name="Drula E."/>
            <person name="Kohler A."/>
            <person name="Sanchez-Garcia M."/>
            <person name="Andreopoulos B."/>
            <person name="Barry K.W."/>
            <person name="Bonito G."/>
            <person name="Buee M."/>
            <person name="Carver A."/>
            <person name="Chen C."/>
            <person name="Cichocki N."/>
            <person name="Clum A."/>
            <person name="Culley D."/>
            <person name="Crous P.W."/>
            <person name="Fauchery L."/>
            <person name="Girlanda M."/>
            <person name="Hayes R."/>
            <person name="Keri Z."/>
            <person name="LaButti K."/>
            <person name="Lipzen A."/>
            <person name="Lombard V."/>
            <person name="Magnuson J."/>
            <person name="Maillard F."/>
            <person name="Morin E."/>
            <person name="Murat C."/>
            <person name="Nolan M."/>
            <person name="Ohm R."/>
            <person name="Pangilinan J."/>
            <person name="Pereira M."/>
            <person name="Perotto S."/>
            <person name="Peter M."/>
            <person name="Riley R."/>
            <person name="Sitrit Y."/>
            <person name="Stielow B."/>
            <person name="Szollosi G."/>
            <person name="Zifcakova L."/>
            <person name="Stursova M."/>
            <person name="Spatafora J.W."/>
            <person name="Tedersoo L."/>
            <person name="Vaario L.-M."/>
            <person name="Yamada A."/>
            <person name="Yan M."/>
            <person name="Wang P."/>
            <person name="Xu J."/>
            <person name="Bruns T."/>
            <person name="Baldrian P."/>
            <person name="Vilgalys R."/>
            <person name="Henrissat B."/>
            <person name="Grigoriev I.V."/>
            <person name="Hibbett D."/>
            <person name="Nagy L.G."/>
            <person name="Martin F.M."/>
        </authorList>
    </citation>
    <scope>NUCLEOTIDE SEQUENCE</scope>
    <source>
        <strain evidence="1">BED1</strain>
    </source>
</reference>